<dbReference type="EMBL" id="LR862153">
    <property type="protein sequence ID" value="CAD1835791.1"/>
    <property type="molecule type" value="Genomic_DNA"/>
</dbReference>
<dbReference type="Pfam" id="PF24947">
    <property type="entry name" value="PGM1_C_vert_fung"/>
    <property type="match status" value="2"/>
</dbReference>
<dbReference type="PANTHER" id="PTHR22573:SF59">
    <property type="entry name" value="PHOSPHOGLUCOMUTASE, CHLOROPLASTIC"/>
    <property type="match status" value="1"/>
</dbReference>
<feature type="compositionally biased region" description="Low complexity" evidence="6">
    <location>
        <begin position="221"/>
        <end position="247"/>
    </location>
</feature>
<dbReference type="GO" id="GO:0004614">
    <property type="term" value="F:phosphoglucomutase activity"/>
    <property type="evidence" value="ECO:0007669"/>
    <property type="project" value="InterPro"/>
</dbReference>
<evidence type="ECO:0000256" key="6">
    <source>
        <dbReference type="SAM" id="MobiDB-lite"/>
    </source>
</evidence>
<evidence type="ECO:0000256" key="4">
    <source>
        <dbReference type="ARBA" id="ARBA00023235"/>
    </source>
</evidence>
<feature type="compositionally biased region" description="Low complexity" evidence="6">
    <location>
        <begin position="199"/>
        <end position="211"/>
    </location>
</feature>
<keyword evidence="5" id="KW-0119">Carbohydrate metabolism</keyword>
<dbReference type="InterPro" id="IPR045244">
    <property type="entry name" value="PGM"/>
</dbReference>
<feature type="compositionally biased region" description="Low complexity" evidence="6">
    <location>
        <begin position="50"/>
        <end position="92"/>
    </location>
</feature>
<organism evidence="7">
    <name type="scientific">Ananas comosus var. bracteatus</name>
    <name type="common">red pineapple</name>
    <dbReference type="NCBI Taxonomy" id="296719"/>
    <lineage>
        <taxon>Eukaryota</taxon>
        <taxon>Viridiplantae</taxon>
        <taxon>Streptophyta</taxon>
        <taxon>Embryophyta</taxon>
        <taxon>Tracheophyta</taxon>
        <taxon>Spermatophyta</taxon>
        <taxon>Magnoliopsida</taxon>
        <taxon>Liliopsida</taxon>
        <taxon>Poales</taxon>
        <taxon>Bromeliaceae</taxon>
        <taxon>Bromelioideae</taxon>
        <taxon>Ananas</taxon>
    </lineage>
</organism>
<feature type="compositionally biased region" description="Pro residues" evidence="6">
    <location>
        <begin position="185"/>
        <end position="198"/>
    </location>
</feature>
<protein>
    <submittedName>
        <fullName evidence="7">Uncharacterized protein</fullName>
    </submittedName>
</protein>
<reference evidence="7" key="1">
    <citation type="submission" date="2020-07" db="EMBL/GenBank/DDBJ databases">
        <authorList>
            <person name="Lin J."/>
        </authorList>
    </citation>
    <scope>NUCLEOTIDE SEQUENCE</scope>
</reference>
<dbReference type="PANTHER" id="PTHR22573">
    <property type="entry name" value="PHOSPHOHEXOMUTASE FAMILY MEMBER"/>
    <property type="match status" value="1"/>
</dbReference>
<feature type="region of interest" description="Disordered" evidence="6">
    <location>
        <begin position="50"/>
        <end position="103"/>
    </location>
</feature>
<feature type="region of interest" description="Disordered" evidence="6">
    <location>
        <begin position="116"/>
        <end position="142"/>
    </location>
</feature>
<proteinExistence type="predicted"/>
<dbReference type="Gene3D" id="3.30.310.50">
    <property type="entry name" value="Alpha-D-phosphohexomutase, C-terminal domain"/>
    <property type="match status" value="2"/>
</dbReference>
<dbReference type="AlphaFoldDB" id="A0A6V7PYE2"/>
<name>A0A6V7PYE2_ANACO</name>
<evidence type="ECO:0000256" key="3">
    <source>
        <dbReference type="ARBA" id="ARBA00022842"/>
    </source>
</evidence>
<dbReference type="GO" id="GO:0046872">
    <property type="term" value="F:metal ion binding"/>
    <property type="evidence" value="ECO:0007669"/>
    <property type="project" value="UniProtKB-KW"/>
</dbReference>
<keyword evidence="4" id="KW-0413">Isomerase</keyword>
<feature type="region of interest" description="Disordered" evidence="6">
    <location>
        <begin position="164"/>
        <end position="247"/>
    </location>
</feature>
<keyword evidence="3" id="KW-0460">Magnesium</keyword>
<accession>A0A6V7PYE2</accession>
<evidence type="ECO:0000313" key="7">
    <source>
        <dbReference type="EMBL" id="CAD1835791.1"/>
    </source>
</evidence>
<dbReference type="SUPFAM" id="SSF55957">
    <property type="entry name" value="Phosphoglucomutase, C-terminal domain"/>
    <property type="match status" value="1"/>
</dbReference>
<dbReference type="InterPro" id="IPR036900">
    <property type="entry name" value="A-D-PHexomutase_C_sf"/>
</dbReference>
<dbReference type="GO" id="GO:0005829">
    <property type="term" value="C:cytosol"/>
    <property type="evidence" value="ECO:0007669"/>
    <property type="project" value="TreeGrafter"/>
</dbReference>
<comment type="cofactor">
    <cofactor evidence="1">
        <name>Mg(2+)</name>
        <dbReference type="ChEBI" id="CHEBI:18420"/>
    </cofactor>
</comment>
<evidence type="ECO:0000256" key="2">
    <source>
        <dbReference type="ARBA" id="ARBA00022723"/>
    </source>
</evidence>
<evidence type="ECO:0000256" key="5">
    <source>
        <dbReference type="ARBA" id="ARBA00023277"/>
    </source>
</evidence>
<gene>
    <name evidence="7" type="ORF">CB5_LOCUS19002</name>
</gene>
<evidence type="ECO:0000256" key="1">
    <source>
        <dbReference type="ARBA" id="ARBA00001946"/>
    </source>
</evidence>
<keyword evidence="2" id="KW-0479">Metal-binding</keyword>
<dbReference type="GO" id="GO:0005975">
    <property type="term" value="P:carbohydrate metabolic process"/>
    <property type="evidence" value="ECO:0007669"/>
    <property type="project" value="InterPro"/>
</dbReference>
<feature type="compositionally biased region" description="Polar residues" evidence="6">
    <location>
        <begin position="168"/>
        <end position="178"/>
    </location>
</feature>
<sequence>MIPPISGSIGAAASSQQAAAASCCSSSSSASSSISSSSCSSAAAAAAAASSSSCGTSKQQQQLSQQQQQQCKQQQQQLQQSAAAAAASSSSSNGPIGRQLRAREGFRCVNGSFQQKCRDVRRDPASPSGMPEQTESSEVQELRAPVSALVGAGAMQRQEENIRRLQDLVSQQATTPAPGSQDAPIPDPPAIVPPPLVIIPPVVSGPSDSDSTATRAEHKQSSSSKQSASSSSKLLQQQQLSQQQHQQQQLQLAAAAVAPASSSSSLASSSSSSASSSSSSCSNQQQQLQLAAAAAFNYSSGQPAPESISNEIYGNALSSVFDFQLIKDLLSRPYFRKKDKKVGEKLVSVADIAKEHWATYGRNFFSRYDYEECEFAAANQMMEHLRDLISKSKLVEKHGATVPVYIEQFEPDVSKHDMDAQTALKPLIDIALSVAKLKDFTRREKPIVIT</sequence>